<accession>A0ABX3GNY0</accession>
<dbReference type="Gene3D" id="3.40.50.12780">
    <property type="entry name" value="N-terminal domain of ligase-like"/>
    <property type="match status" value="1"/>
</dbReference>
<organism evidence="2 3">
    <name type="scientific">Paenibacillus borealis</name>
    <dbReference type="NCBI Taxonomy" id="160799"/>
    <lineage>
        <taxon>Bacteria</taxon>
        <taxon>Bacillati</taxon>
        <taxon>Bacillota</taxon>
        <taxon>Bacilli</taxon>
        <taxon>Bacillales</taxon>
        <taxon>Paenibacillaceae</taxon>
        <taxon>Paenibacillus</taxon>
    </lineage>
</organism>
<protein>
    <recommendedName>
        <fullName evidence="1">AMP-dependent synthetase/ligase domain-containing protein</fullName>
    </recommendedName>
</protein>
<gene>
    <name evidence="2" type="ORF">BSK56_33860</name>
</gene>
<evidence type="ECO:0000313" key="2">
    <source>
        <dbReference type="EMBL" id="OMD33820.1"/>
    </source>
</evidence>
<feature type="non-terminal residue" evidence="2">
    <location>
        <position position="127"/>
    </location>
</feature>
<comment type="caution">
    <text evidence="2">The sequence shown here is derived from an EMBL/GenBank/DDBJ whole genome shotgun (WGS) entry which is preliminary data.</text>
</comment>
<dbReference type="Pfam" id="PF00501">
    <property type="entry name" value="AMP-binding"/>
    <property type="match status" value="1"/>
</dbReference>
<dbReference type="InterPro" id="IPR042099">
    <property type="entry name" value="ANL_N_sf"/>
</dbReference>
<sequence length="127" mass="14016">LFNEETAGRYLMHFVQLLSQITGQPEASIGSYELVTPEEKQQLLHGFNDTAAEYPREATIHGLFEEQVKKTPHAVAAVYGDQQLTYAELNARANQLAWTLCGQGVGPDRIVAILMDRSVEMLVGVLG</sequence>
<feature type="domain" description="AMP-dependent synthetase/ligase" evidence="1">
    <location>
        <begin position="64"/>
        <end position="127"/>
    </location>
</feature>
<evidence type="ECO:0000259" key="1">
    <source>
        <dbReference type="Pfam" id="PF00501"/>
    </source>
</evidence>
<reference evidence="2 3" key="1">
    <citation type="submission" date="2016-10" db="EMBL/GenBank/DDBJ databases">
        <title>Paenibacillus species isolates.</title>
        <authorList>
            <person name="Beno S.M."/>
        </authorList>
    </citation>
    <scope>NUCLEOTIDE SEQUENCE [LARGE SCALE GENOMIC DNA]</scope>
    <source>
        <strain evidence="2 3">FSL H7-0744</strain>
    </source>
</reference>
<keyword evidence="3" id="KW-1185">Reference proteome</keyword>
<proteinExistence type="predicted"/>
<name>A0ABX3GNY0_PAEBO</name>
<dbReference type="InterPro" id="IPR000873">
    <property type="entry name" value="AMP-dep_synth/lig_dom"/>
</dbReference>
<dbReference type="PANTHER" id="PTHR45527">
    <property type="entry name" value="NONRIBOSOMAL PEPTIDE SYNTHETASE"/>
    <property type="match status" value="1"/>
</dbReference>
<evidence type="ECO:0000313" key="3">
    <source>
        <dbReference type="Proteomes" id="UP000187412"/>
    </source>
</evidence>
<dbReference type="PANTHER" id="PTHR45527:SF14">
    <property type="entry name" value="PLIPASTATIN SYNTHASE SUBUNIT B"/>
    <property type="match status" value="1"/>
</dbReference>
<dbReference type="Gene3D" id="3.30.559.30">
    <property type="entry name" value="Nonribosomal peptide synthetase, condensation domain"/>
    <property type="match status" value="1"/>
</dbReference>
<dbReference type="EMBL" id="MPTB01000167">
    <property type="protein sequence ID" value="OMD33820.1"/>
    <property type="molecule type" value="Genomic_DNA"/>
</dbReference>
<feature type="non-terminal residue" evidence="2">
    <location>
        <position position="1"/>
    </location>
</feature>
<dbReference type="RefSeq" id="WP_144024553.1">
    <property type="nucleotide sequence ID" value="NZ_MPTB01000167.1"/>
</dbReference>
<dbReference type="Proteomes" id="UP000187412">
    <property type="component" value="Unassembled WGS sequence"/>
</dbReference>
<dbReference type="SUPFAM" id="SSF56801">
    <property type="entry name" value="Acetyl-CoA synthetase-like"/>
    <property type="match status" value="1"/>
</dbReference>